<dbReference type="PANTHER" id="PTHR43081:SF17">
    <property type="entry name" value="BLL5647 PROTEIN"/>
    <property type="match status" value="1"/>
</dbReference>
<dbReference type="CDD" id="cd07302">
    <property type="entry name" value="CHD"/>
    <property type="match status" value="1"/>
</dbReference>
<dbReference type="InterPro" id="IPR001054">
    <property type="entry name" value="A/G_cyclase"/>
</dbReference>
<dbReference type="SUPFAM" id="SSF55073">
    <property type="entry name" value="Nucleotide cyclase"/>
    <property type="match status" value="1"/>
</dbReference>
<dbReference type="InterPro" id="IPR050697">
    <property type="entry name" value="Adenylyl/Guanylyl_Cyclase_3/4"/>
</dbReference>
<keyword evidence="2" id="KW-1003">Cell membrane</keyword>
<accession>A0ABT8KM30</accession>
<keyword evidence="4" id="KW-0812">Transmembrane</keyword>
<keyword evidence="3 4" id="KW-0472">Membrane</keyword>
<organism evidence="6 7">
    <name type="scientific">Splendidivirga corallicola</name>
    <dbReference type="NCBI Taxonomy" id="3051826"/>
    <lineage>
        <taxon>Bacteria</taxon>
        <taxon>Pseudomonadati</taxon>
        <taxon>Bacteroidota</taxon>
        <taxon>Cytophagia</taxon>
        <taxon>Cytophagales</taxon>
        <taxon>Splendidivirgaceae</taxon>
        <taxon>Splendidivirga</taxon>
    </lineage>
</organism>
<evidence type="ECO:0000256" key="2">
    <source>
        <dbReference type="ARBA" id="ARBA00022475"/>
    </source>
</evidence>
<dbReference type="PROSITE" id="PS50125">
    <property type="entry name" value="GUANYLATE_CYCLASE_2"/>
    <property type="match status" value="1"/>
</dbReference>
<dbReference type="RefSeq" id="WP_346751809.1">
    <property type="nucleotide sequence ID" value="NZ_JAUJEA010000003.1"/>
</dbReference>
<dbReference type="Proteomes" id="UP001172082">
    <property type="component" value="Unassembled WGS sequence"/>
</dbReference>
<evidence type="ECO:0000256" key="4">
    <source>
        <dbReference type="SAM" id="Phobius"/>
    </source>
</evidence>
<dbReference type="EMBL" id="JAUJEA010000003">
    <property type="protein sequence ID" value="MDN5201781.1"/>
    <property type="molecule type" value="Genomic_DNA"/>
</dbReference>
<feature type="transmembrane region" description="Helical" evidence="4">
    <location>
        <begin position="185"/>
        <end position="203"/>
    </location>
</feature>
<dbReference type="Pfam" id="PF00211">
    <property type="entry name" value="Guanylate_cyc"/>
    <property type="match status" value="1"/>
</dbReference>
<gene>
    <name evidence="6" type="ORF">QQ008_10420</name>
</gene>
<dbReference type="EC" id="4.6.1.-" evidence="6"/>
<protein>
    <submittedName>
        <fullName evidence="6">Adenylate/guanylate cyclase domain-containing protein</fullName>
        <ecNumber evidence="6">4.6.1.-</ecNumber>
    </submittedName>
</protein>
<comment type="subcellular location">
    <subcellularLocation>
        <location evidence="1">Cell membrane</location>
        <topology evidence="1">Multi-pass membrane protein</topology>
    </subcellularLocation>
</comment>
<reference evidence="6" key="1">
    <citation type="submission" date="2023-06" db="EMBL/GenBank/DDBJ databases">
        <title>Genomic of Parafulvivirga corallium.</title>
        <authorList>
            <person name="Wang G."/>
        </authorList>
    </citation>
    <scope>NUCLEOTIDE SEQUENCE</scope>
    <source>
        <strain evidence="6">BMA10</strain>
    </source>
</reference>
<keyword evidence="6" id="KW-0456">Lyase</keyword>
<dbReference type="InterPro" id="IPR029787">
    <property type="entry name" value="Nucleotide_cyclase"/>
</dbReference>
<feature type="transmembrane region" description="Helical" evidence="4">
    <location>
        <begin position="147"/>
        <end position="165"/>
    </location>
</feature>
<keyword evidence="4" id="KW-1133">Transmembrane helix</keyword>
<evidence type="ECO:0000259" key="5">
    <source>
        <dbReference type="PROSITE" id="PS50125"/>
    </source>
</evidence>
<proteinExistence type="predicted"/>
<dbReference type="SMART" id="SM00044">
    <property type="entry name" value="CYCc"/>
    <property type="match status" value="1"/>
</dbReference>
<name>A0ABT8KM30_9BACT</name>
<feature type="domain" description="Guanylate cyclase" evidence="5">
    <location>
        <begin position="252"/>
        <end position="381"/>
    </location>
</feature>
<comment type="caution">
    <text evidence="6">The sequence shown here is derived from an EMBL/GenBank/DDBJ whole genome shotgun (WGS) entry which is preliminary data.</text>
</comment>
<sequence length="429" mass="49220">MSDSIKKQFERELQIEITKSEFKRTYITMGLIFAGTILALVNYLFFRNDYDTFFGSRVVNIALFIWAAVFLVYEAIILSYLKKYRDTEREVPKWFKVMNIIDEITLPSAFILTIIILHEREIYLDSPAQSLYFIFIILSALHMDFKLSVLMGIVAAVQFAFITFYAFEIIESEEAYQVVLPRNVYYIRSFIFILSGVAAGHVGEEIKKRVFKAFENQRAKKEIEDLFGQQVSKEIVDALIQEKNQSRKVEATIMFLDIRDFTAHVEYKEPGEIIAFQNKIFEPIIDIVNQHKGIVNQILGDGIMATFGTPIEDENHAKYALQAGIKVLDRLREMVDTNEIPPTKLGIGLHSGEVVTGNIGNADRKQFSISGTPVIIASRLEQLNKAFNSEFIISEKVYLKVREELPACKSLGQQQLKGIESEMEVFRIR</sequence>
<evidence type="ECO:0000256" key="1">
    <source>
        <dbReference type="ARBA" id="ARBA00004651"/>
    </source>
</evidence>
<evidence type="ECO:0000313" key="6">
    <source>
        <dbReference type="EMBL" id="MDN5201781.1"/>
    </source>
</evidence>
<evidence type="ECO:0000313" key="7">
    <source>
        <dbReference type="Proteomes" id="UP001172082"/>
    </source>
</evidence>
<keyword evidence="7" id="KW-1185">Reference proteome</keyword>
<dbReference type="PANTHER" id="PTHR43081">
    <property type="entry name" value="ADENYLATE CYCLASE, TERMINAL-DIFFERENTIATION SPECIFIC-RELATED"/>
    <property type="match status" value="1"/>
</dbReference>
<dbReference type="Gene3D" id="3.30.70.1230">
    <property type="entry name" value="Nucleotide cyclase"/>
    <property type="match status" value="1"/>
</dbReference>
<feature type="transmembrane region" description="Helical" evidence="4">
    <location>
        <begin position="58"/>
        <end position="81"/>
    </location>
</feature>
<dbReference type="GO" id="GO:0016829">
    <property type="term" value="F:lyase activity"/>
    <property type="evidence" value="ECO:0007669"/>
    <property type="project" value="UniProtKB-KW"/>
</dbReference>
<feature type="transmembrane region" description="Helical" evidence="4">
    <location>
        <begin position="26"/>
        <end position="46"/>
    </location>
</feature>
<evidence type="ECO:0000256" key="3">
    <source>
        <dbReference type="ARBA" id="ARBA00023136"/>
    </source>
</evidence>